<dbReference type="EMBL" id="LN856779">
    <property type="protein sequence ID" value="CDP92233.1"/>
    <property type="molecule type" value="Genomic_DNA"/>
</dbReference>
<gene>
    <name evidence="1" type="primary">Bm1183</name>
    <name evidence="1" type="ORF">BM_Bm1183</name>
</gene>
<evidence type="ECO:0000313" key="1">
    <source>
        <dbReference type="EMBL" id="CDP92233.1"/>
    </source>
</evidence>
<reference evidence="1" key="2">
    <citation type="submission" date="2012-12" db="EMBL/GenBank/DDBJ databases">
        <authorList>
            <consortium name="WormBase Consortium"/>
            <person name="Ghedin E."/>
            <person name="Paulini M."/>
        </authorList>
    </citation>
    <scope>NUCLEOTIDE SEQUENCE</scope>
    <source>
        <strain evidence="1">FR3</strain>
    </source>
</reference>
<sequence>MNYCPLRSITRNYCSRHCVRNVLVQFVDKYLPFERHVAIPSLLAIAIDAKSSTSSGLNSCDDEERILKRILRKDKNDLD</sequence>
<protein>
    <submittedName>
        <fullName evidence="1">Bm1183, isoform b</fullName>
    </submittedName>
</protein>
<reference evidence="1" key="1">
    <citation type="journal article" date="2007" name="Science">
        <title>Draft genome of the filarial nematode parasite Brugia malayi.</title>
        <authorList>
            <person name="Ghedin E."/>
            <person name="Wang S."/>
            <person name="Spiro D."/>
            <person name="Caler E."/>
            <person name="Zhao Q."/>
            <person name="Crabtree J."/>
            <person name="Allen J.E."/>
            <person name="Delcher A.L."/>
            <person name="Guiliano D.B."/>
            <person name="Miranda-Saavedra D."/>
            <person name="Angiuoli S.V."/>
            <person name="Creasy T."/>
            <person name="Amedeo P."/>
            <person name="Haas B."/>
            <person name="El-Sayed N.M."/>
            <person name="Wortman J.R."/>
            <person name="Feldblyum T."/>
            <person name="Tallon L."/>
            <person name="Schatz M."/>
            <person name="Shumway M."/>
            <person name="Koo H."/>
            <person name="Salzberg S.L."/>
            <person name="Schobel S."/>
            <person name="Pertea M."/>
            <person name="Pop M."/>
            <person name="White O."/>
            <person name="Barton G.J."/>
            <person name="Carlow C.K."/>
            <person name="Crawford M.J."/>
            <person name="Daub J."/>
            <person name="Dimmic M.W."/>
            <person name="Estes C.F."/>
            <person name="Foster J.M."/>
            <person name="Ganatra M."/>
            <person name="Gregory W.F."/>
            <person name="Johnson N.M."/>
            <person name="Jin J."/>
            <person name="Komuniecki R."/>
            <person name="Korf I."/>
            <person name="Kumar S."/>
            <person name="Laney S."/>
            <person name="Li B.W."/>
            <person name="Li W."/>
            <person name="Lindblom T.H."/>
            <person name="Lustigman S."/>
            <person name="Ma D."/>
            <person name="Maina C.V."/>
            <person name="Martin D.M."/>
            <person name="McCarter J.P."/>
            <person name="McReynolds L."/>
            <person name="Mitreva M."/>
            <person name="Nutman T.B."/>
            <person name="Parkinson J."/>
            <person name="Peregrin-Alvarez J.M."/>
            <person name="Poole C."/>
            <person name="Ren Q."/>
            <person name="Saunders L."/>
            <person name="Sluder A.E."/>
            <person name="Smith K."/>
            <person name="Stanke M."/>
            <person name="Unnasch T.R."/>
            <person name="Ware J."/>
            <person name="Wei A.D."/>
            <person name="Weil G."/>
            <person name="Williams D.J."/>
            <person name="Zhang Y."/>
            <person name="Williams S.A."/>
            <person name="Fraser-Liggett C."/>
            <person name="Slatko B."/>
            <person name="Blaxter M.L."/>
            <person name="Scott A.L."/>
        </authorList>
    </citation>
    <scope>NUCLEOTIDE SEQUENCE</scope>
    <source>
        <strain evidence="1">FR3</strain>
    </source>
</reference>
<name>A0A1I9GEY0_BRUMA</name>
<dbReference type="AlphaFoldDB" id="A0A1I9GEY0"/>
<accession>A0A1I9GEY0</accession>
<proteinExistence type="predicted"/>
<organism evidence="1">
    <name type="scientific">Brugia malayi</name>
    <name type="common">Filarial nematode worm</name>
    <dbReference type="NCBI Taxonomy" id="6279"/>
    <lineage>
        <taxon>Eukaryota</taxon>
        <taxon>Metazoa</taxon>
        <taxon>Ecdysozoa</taxon>
        <taxon>Nematoda</taxon>
        <taxon>Chromadorea</taxon>
        <taxon>Rhabditida</taxon>
        <taxon>Spirurina</taxon>
        <taxon>Spiruromorpha</taxon>
        <taxon>Filarioidea</taxon>
        <taxon>Onchocercidae</taxon>
        <taxon>Brugia</taxon>
    </lineage>
</organism>